<gene>
    <name evidence="2" type="ORF">BCV70DRAFT_217838</name>
</gene>
<sequence>MHVVFTVVLVACLMRSVAGSAQDFIEDMLSPDRNGLFYGSKIIDDRAPKEVRAHTRLDRYDNLLNECLKGALVKERNPVTQIYWINRIRPEYRISRILPDTEAGNLLRLGKNDIGFAFWRVEGWQLWDLRTFAKLTGANTKLTQVYPQMSSSARDFVV</sequence>
<accession>A0A317XME7</accession>
<dbReference type="EMBL" id="KZ819195">
    <property type="protein sequence ID" value="PWY99485.1"/>
    <property type="molecule type" value="Genomic_DNA"/>
</dbReference>
<reference evidence="2 3" key="1">
    <citation type="journal article" date="2018" name="Mol. Biol. Evol.">
        <title>Broad Genomic Sampling Reveals a Smut Pathogenic Ancestry of the Fungal Clade Ustilaginomycotina.</title>
        <authorList>
            <person name="Kijpornyongpan T."/>
            <person name="Mondo S.J."/>
            <person name="Barry K."/>
            <person name="Sandor L."/>
            <person name="Lee J."/>
            <person name="Lipzen A."/>
            <person name="Pangilinan J."/>
            <person name="LaButti K."/>
            <person name="Hainaut M."/>
            <person name="Henrissat B."/>
            <person name="Grigoriev I.V."/>
            <person name="Spatafora J.W."/>
            <person name="Aime M.C."/>
        </authorList>
    </citation>
    <scope>NUCLEOTIDE SEQUENCE [LARGE SCALE GENOMIC DNA]</scope>
    <source>
        <strain evidence="2 3">MCA 3645</strain>
    </source>
</reference>
<organism evidence="2 3">
    <name type="scientific">Testicularia cyperi</name>
    <dbReference type="NCBI Taxonomy" id="1882483"/>
    <lineage>
        <taxon>Eukaryota</taxon>
        <taxon>Fungi</taxon>
        <taxon>Dikarya</taxon>
        <taxon>Basidiomycota</taxon>
        <taxon>Ustilaginomycotina</taxon>
        <taxon>Ustilaginomycetes</taxon>
        <taxon>Ustilaginales</taxon>
        <taxon>Anthracoideaceae</taxon>
        <taxon>Testicularia</taxon>
    </lineage>
</organism>
<dbReference type="Proteomes" id="UP000246740">
    <property type="component" value="Unassembled WGS sequence"/>
</dbReference>
<keyword evidence="1" id="KW-0732">Signal</keyword>
<name>A0A317XME7_9BASI</name>
<feature type="chain" id="PRO_5016268674" evidence="1">
    <location>
        <begin position="20"/>
        <end position="158"/>
    </location>
</feature>
<keyword evidence="3" id="KW-1185">Reference proteome</keyword>
<evidence type="ECO:0000256" key="1">
    <source>
        <dbReference type="SAM" id="SignalP"/>
    </source>
</evidence>
<protein>
    <submittedName>
        <fullName evidence="2">Uncharacterized protein</fullName>
    </submittedName>
</protein>
<evidence type="ECO:0000313" key="3">
    <source>
        <dbReference type="Proteomes" id="UP000246740"/>
    </source>
</evidence>
<dbReference type="InParanoid" id="A0A317XME7"/>
<proteinExistence type="predicted"/>
<dbReference type="AlphaFoldDB" id="A0A317XME7"/>
<feature type="signal peptide" evidence="1">
    <location>
        <begin position="1"/>
        <end position="19"/>
    </location>
</feature>
<evidence type="ECO:0000313" key="2">
    <source>
        <dbReference type="EMBL" id="PWY99485.1"/>
    </source>
</evidence>